<keyword evidence="2" id="KW-1185">Reference proteome</keyword>
<dbReference type="EMBL" id="CP081495">
    <property type="protein sequence ID" value="UYW00836.1"/>
    <property type="molecule type" value="Genomic_DNA"/>
</dbReference>
<organism evidence="1 2">
    <name type="scientific">Flavobacterium agricola</name>
    <dbReference type="NCBI Taxonomy" id="2870839"/>
    <lineage>
        <taxon>Bacteria</taxon>
        <taxon>Pseudomonadati</taxon>
        <taxon>Bacteroidota</taxon>
        <taxon>Flavobacteriia</taxon>
        <taxon>Flavobacteriales</taxon>
        <taxon>Flavobacteriaceae</taxon>
        <taxon>Flavobacterium</taxon>
    </lineage>
</organism>
<gene>
    <name evidence="1" type="ORF">K5I29_10020</name>
</gene>
<name>A0ABY6LX30_9FLAO</name>
<dbReference type="Proteomes" id="UP001163328">
    <property type="component" value="Chromosome"/>
</dbReference>
<proteinExistence type="predicted"/>
<sequence>MEISGRIKFIGQQQQITATFSKRELVVTTEEQYPQHILVEFTQDKCPLLDAYQVGEPVRVSINLRGREWVNPQGETKYFNSIQGWRIEKNQPAGFEEPQYNNQPNTNFAAPAFNNQGPAINIEPASFNSFDADDSDDLPF</sequence>
<dbReference type="InterPro" id="IPR012340">
    <property type="entry name" value="NA-bd_OB-fold"/>
</dbReference>
<evidence type="ECO:0000313" key="1">
    <source>
        <dbReference type="EMBL" id="UYW00836.1"/>
    </source>
</evidence>
<protein>
    <submittedName>
        <fullName evidence="1">DUF3127 domain-containing protein</fullName>
    </submittedName>
</protein>
<reference evidence="1" key="1">
    <citation type="submission" date="2021-08" db="EMBL/GenBank/DDBJ databases">
        <title>Flavobacterium sp. strain CC-SYL302.</title>
        <authorList>
            <person name="Lin S.-Y."/>
            <person name="Lee T.-H."/>
            <person name="Young C.-C."/>
        </authorList>
    </citation>
    <scope>NUCLEOTIDE SEQUENCE</scope>
    <source>
        <strain evidence="1">CC-SYL302</strain>
    </source>
</reference>
<dbReference type="InterPro" id="IPR021474">
    <property type="entry name" value="DUF3127"/>
</dbReference>
<dbReference type="SUPFAM" id="SSF50249">
    <property type="entry name" value="Nucleic acid-binding proteins"/>
    <property type="match status" value="1"/>
</dbReference>
<dbReference type="Pfam" id="PF11325">
    <property type="entry name" value="DUF3127"/>
    <property type="match status" value="1"/>
</dbReference>
<accession>A0ABY6LX30</accession>
<evidence type="ECO:0000313" key="2">
    <source>
        <dbReference type="Proteomes" id="UP001163328"/>
    </source>
</evidence>
<dbReference type="RefSeq" id="WP_264432980.1">
    <property type="nucleotide sequence ID" value="NZ_CP081495.1"/>
</dbReference>